<feature type="region of interest" description="Disordered" evidence="1">
    <location>
        <begin position="419"/>
        <end position="547"/>
    </location>
</feature>
<evidence type="ECO:0000313" key="2">
    <source>
        <dbReference type="EMBL" id="TFK43059.1"/>
    </source>
</evidence>
<proteinExistence type="predicted"/>
<feature type="compositionally biased region" description="Gly residues" evidence="1">
    <location>
        <begin position="503"/>
        <end position="512"/>
    </location>
</feature>
<feature type="compositionally biased region" description="Gly residues" evidence="1">
    <location>
        <begin position="529"/>
        <end position="545"/>
    </location>
</feature>
<feature type="compositionally biased region" description="Basic and acidic residues" evidence="1">
    <location>
        <begin position="369"/>
        <end position="389"/>
    </location>
</feature>
<organism evidence="2 3">
    <name type="scientific">Crucibulum laeve</name>
    <dbReference type="NCBI Taxonomy" id="68775"/>
    <lineage>
        <taxon>Eukaryota</taxon>
        <taxon>Fungi</taxon>
        <taxon>Dikarya</taxon>
        <taxon>Basidiomycota</taxon>
        <taxon>Agaricomycotina</taxon>
        <taxon>Agaricomycetes</taxon>
        <taxon>Agaricomycetidae</taxon>
        <taxon>Agaricales</taxon>
        <taxon>Agaricineae</taxon>
        <taxon>Nidulariaceae</taxon>
        <taxon>Crucibulum</taxon>
    </lineage>
</organism>
<feature type="region of interest" description="Disordered" evidence="1">
    <location>
        <begin position="1"/>
        <end position="240"/>
    </location>
</feature>
<feature type="compositionally biased region" description="Basic and acidic residues" evidence="1">
    <location>
        <begin position="28"/>
        <end position="37"/>
    </location>
</feature>
<dbReference type="STRING" id="68775.A0A5C3MC72"/>
<accession>A0A5C3MC72</accession>
<evidence type="ECO:0000313" key="3">
    <source>
        <dbReference type="Proteomes" id="UP000308652"/>
    </source>
</evidence>
<sequence length="619" mass="65556">MIHLDRNHHPSPLDTHEKQLDSHPILSWEDHLSHDDQPFQQDFIPDATTTTTASERVTSDNDTVPPKPGPVTPIDANDPAHTHSSSPASPADGNSTSPTRDRSSSLSPVPETGTPHTQTDTRSSPPAPSAAEEKEAPEEVPTREEEEEPEEVRVADKASRVSTPLSELSPPPPDQEDEPEPPKPEEQQKENPPEAPKEAEAEAASVQPEQSLLSIRQSPPNNLPSPSTPLTPIAPNTSSGNDPKVVSILELNVELLKICLAFQTRGIGGGDARFQQYSTRLQSNLTWLAAAADHSRVGNHSNMQLPIMDAPQPVDFAPMDRIRQIYVELPSIFAKEIARRHTMGISATQTLPPSLSGSGTPGTPVNTNLKRDREDSPADSISKRRDTGEGKGMNMGMGIGMGNPGAMLPPPTALPMASPATSQFSLPMTNGSSGPVLGGGPQQQGPQSHGIDAGIMPGGTPGLENTSEAQLAASQRERVRQEQMRAVQQQRNAARQISPTSSGGPGGVGAGMPRGQPPMQGNAAAGPSNLGGSGGGSGGPGGGMGMQMSRANMQQAYQVLQQPNHPFVQYMQSQVPGFQQMSVQMQVQKMVMAQVCLVFIVLRDTANNILSVSGGYPGQ</sequence>
<feature type="compositionally biased region" description="Low complexity" evidence="1">
    <location>
        <begin position="82"/>
        <end position="91"/>
    </location>
</feature>
<feature type="compositionally biased region" description="Polar residues" evidence="1">
    <location>
        <begin position="349"/>
        <end position="368"/>
    </location>
</feature>
<keyword evidence="3" id="KW-1185">Reference proteome</keyword>
<dbReference type="EMBL" id="ML213591">
    <property type="protein sequence ID" value="TFK43059.1"/>
    <property type="molecule type" value="Genomic_DNA"/>
</dbReference>
<reference evidence="2 3" key="1">
    <citation type="journal article" date="2019" name="Nat. Ecol. Evol.">
        <title>Megaphylogeny resolves global patterns of mushroom evolution.</title>
        <authorList>
            <person name="Varga T."/>
            <person name="Krizsan K."/>
            <person name="Foldi C."/>
            <person name="Dima B."/>
            <person name="Sanchez-Garcia M."/>
            <person name="Sanchez-Ramirez S."/>
            <person name="Szollosi G.J."/>
            <person name="Szarkandi J.G."/>
            <person name="Papp V."/>
            <person name="Albert L."/>
            <person name="Andreopoulos W."/>
            <person name="Angelini C."/>
            <person name="Antonin V."/>
            <person name="Barry K.W."/>
            <person name="Bougher N.L."/>
            <person name="Buchanan P."/>
            <person name="Buyck B."/>
            <person name="Bense V."/>
            <person name="Catcheside P."/>
            <person name="Chovatia M."/>
            <person name="Cooper J."/>
            <person name="Damon W."/>
            <person name="Desjardin D."/>
            <person name="Finy P."/>
            <person name="Geml J."/>
            <person name="Haridas S."/>
            <person name="Hughes K."/>
            <person name="Justo A."/>
            <person name="Karasinski D."/>
            <person name="Kautmanova I."/>
            <person name="Kiss B."/>
            <person name="Kocsube S."/>
            <person name="Kotiranta H."/>
            <person name="LaButti K.M."/>
            <person name="Lechner B.E."/>
            <person name="Liimatainen K."/>
            <person name="Lipzen A."/>
            <person name="Lukacs Z."/>
            <person name="Mihaltcheva S."/>
            <person name="Morgado L.N."/>
            <person name="Niskanen T."/>
            <person name="Noordeloos M.E."/>
            <person name="Ohm R.A."/>
            <person name="Ortiz-Santana B."/>
            <person name="Ovrebo C."/>
            <person name="Racz N."/>
            <person name="Riley R."/>
            <person name="Savchenko A."/>
            <person name="Shiryaev A."/>
            <person name="Soop K."/>
            <person name="Spirin V."/>
            <person name="Szebenyi C."/>
            <person name="Tomsovsky M."/>
            <person name="Tulloss R.E."/>
            <person name="Uehling J."/>
            <person name="Grigoriev I.V."/>
            <person name="Vagvolgyi C."/>
            <person name="Papp T."/>
            <person name="Martin F.M."/>
            <person name="Miettinen O."/>
            <person name="Hibbett D.S."/>
            <person name="Nagy L.G."/>
        </authorList>
    </citation>
    <scope>NUCLEOTIDE SEQUENCE [LARGE SCALE GENOMIC DNA]</scope>
    <source>
        <strain evidence="2 3">CBS 166.37</strain>
    </source>
</reference>
<protein>
    <submittedName>
        <fullName evidence="2">Uncharacterized protein</fullName>
    </submittedName>
</protein>
<feature type="compositionally biased region" description="Low complexity" evidence="1">
    <location>
        <begin position="484"/>
        <end position="502"/>
    </location>
</feature>
<feature type="region of interest" description="Disordered" evidence="1">
    <location>
        <begin position="349"/>
        <end position="393"/>
    </location>
</feature>
<dbReference type="AlphaFoldDB" id="A0A5C3MC72"/>
<evidence type="ECO:0000256" key="1">
    <source>
        <dbReference type="SAM" id="MobiDB-lite"/>
    </source>
</evidence>
<feature type="compositionally biased region" description="Polar residues" evidence="1">
    <location>
        <begin position="207"/>
        <end position="218"/>
    </location>
</feature>
<dbReference type="Proteomes" id="UP000308652">
    <property type="component" value="Unassembled WGS sequence"/>
</dbReference>
<gene>
    <name evidence="2" type="ORF">BDQ12DRAFT_163316</name>
</gene>
<feature type="compositionally biased region" description="Basic and acidic residues" evidence="1">
    <location>
        <begin position="180"/>
        <end position="200"/>
    </location>
</feature>
<feature type="compositionally biased region" description="Polar residues" evidence="1">
    <location>
        <begin position="463"/>
        <end position="473"/>
    </location>
</feature>
<name>A0A5C3MC72_9AGAR</name>
<feature type="compositionally biased region" description="Low complexity" evidence="1">
    <location>
        <begin position="38"/>
        <end position="53"/>
    </location>
</feature>
<dbReference type="OrthoDB" id="2530523at2759"/>